<accession>A0A221W5R3</accession>
<reference evidence="1 2" key="1">
    <citation type="submission" date="2017-07" db="EMBL/GenBank/DDBJ databases">
        <title>Complete genome sequence of Actinoalloteichus hoggarensis DSM 45943, type strain of Actinoalloteichus hoggarensis.</title>
        <authorList>
            <person name="Ruckert C."/>
            <person name="Nouioui I."/>
            <person name="Willmese J."/>
            <person name="van Wezel G."/>
            <person name="Klenk H.-P."/>
            <person name="Kalinowski J."/>
            <person name="Zotchev S.B."/>
        </authorList>
    </citation>
    <scope>NUCLEOTIDE SEQUENCE [LARGE SCALE GENOMIC DNA]</scope>
    <source>
        <strain evidence="1 2">DSM 45943</strain>
    </source>
</reference>
<keyword evidence="2" id="KW-1185">Reference proteome</keyword>
<sequence>MAKNFGVTDDGSGGFWVRVHGNAGMVLLSVSKSGRVITASGAAVSDADMKAVLHVLACMGKTALANRVKRQMT</sequence>
<dbReference type="EMBL" id="CP022521">
    <property type="protein sequence ID" value="ASO21063.1"/>
    <property type="molecule type" value="Genomic_DNA"/>
</dbReference>
<dbReference type="RefSeq" id="WP_157736878.1">
    <property type="nucleotide sequence ID" value="NZ_CP022521.1"/>
</dbReference>
<dbReference type="AlphaFoldDB" id="A0A221W5R3"/>
<protein>
    <submittedName>
        <fullName evidence="1">Uncharacterized protein</fullName>
    </submittedName>
</protein>
<dbReference type="Proteomes" id="UP000204221">
    <property type="component" value="Chromosome"/>
</dbReference>
<name>A0A221W5R3_9PSEU</name>
<dbReference type="KEGG" id="ahg:AHOG_17190"/>
<gene>
    <name evidence="1" type="ORF">AHOG_17190</name>
</gene>
<proteinExistence type="predicted"/>
<evidence type="ECO:0000313" key="2">
    <source>
        <dbReference type="Proteomes" id="UP000204221"/>
    </source>
</evidence>
<evidence type="ECO:0000313" key="1">
    <source>
        <dbReference type="EMBL" id="ASO21063.1"/>
    </source>
</evidence>
<organism evidence="1 2">
    <name type="scientific">Actinoalloteichus hoggarensis</name>
    <dbReference type="NCBI Taxonomy" id="1470176"/>
    <lineage>
        <taxon>Bacteria</taxon>
        <taxon>Bacillati</taxon>
        <taxon>Actinomycetota</taxon>
        <taxon>Actinomycetes</taxon>
        <taxon>Pseudonocardiales</taxon>
        <taxon>Pseudonocardiaceae</taxon>
        <taxon>Actinoalloteichus</taxon>
    </lineage>
</organism>